<evidence type="ECO:0000256" key="3">
    <source>
        <dbReference type="ARBA" id="ARBA00005156"/>
    </source>
</evidence>
<dbReference type="PROSITE" id="PS51384">
    <property type="entry name" value="FAD_FR"/>
    <property type="match status" value="1"/>
</dbReference>
<evidence type="ECO:0000256" key="2">
    <source>
        <dbReference type="ARBA" id="ARBA00004572"/>
    </source>
</evidence>
<dbReference type="FunFam" id="3.40.50.80:FF:000019">
    <property type="entry name" value="NADH-cytochrome b5 reductase"/>
    <property type="match status" value="1"/>
</dbReference>
<feature type="binding site" evidence="18">
    <location>
        <position position="142"/>
    </location>
    <ligand>
        <name>FAD</name>
        <dbReference type="ChEBI" id="CHEBI:57692"/>
    </ligand>
</feature>
<evidence type="ECO:0000256" key="16">
    <source>
        <dbReference type="ARBA" id="ARBA00047682"/>
    </source>
</evidence>
<dbReference type="PANTHER" id="PTHR19370:SF184">
    <property type="entry name" value="NADH-CYTOCHROME B5 REDUCTASE-LIKE"/>
    <property type="match status" value="1"/>
</dbReference>
<feature type="domain" description="FAD-binding FR-type" evidence="21">
    <location>
        <begin position="63"/>
        <end position="167"/>
    </location>
</feature>
<evidence type="ECO:0000256" key="10">
    <source>
        <dbReference type="ARBA" id="ARBA00023002"/>
    </source>
</evidence>
<evidence type="ECO:0000256" key="5">
    <source>
        <dbReference type="ARBA" id="ARBA00022630"/>
    </source>
</evidence>
<comment type="cofactor">
    <cofactor evidence="1 18 19">
        <name>FAD</name>
        <dbReference type="ChEBI" id="CHEBI:57692"/>
    </cofactor>
</comment>
<dbReference type="PRINTS" id="PR00406">
    <property type="entry name" value="CYTB5RDTASE"/>
</dbReference>
<keyword evidence="13 20" id="KW-0472">Membrane</keyword>
<dbReference type="FunFam" id="2.40.30.10:FF:000032">
    <property type="entry name" value="NADH-cytochrome b5 reductase"/>
    <property type="match status" value="1"/>
</dbReference>
<evidence type="ECO:0000313" key="23">
    <source>
        <dbReference type="Proteomes" id="UP000095023"/>
    </source>
</evidence>
<dbReference type="InterPro" id="IPR017927">
    <property type="entry name" value="FAD-bd_FR_type"/>
</dbReference>
<evidence type="ECO:0000256" key="6">
    <source>
        <dbReference type="ARBA" id="ARBA00022692"/>
    </source>
</evidence>
<accession>A0A1E4TIF7</accession>
<feature type="binding site" evidence="18">
    <location>
        <position position="115"/>
    </location>
    <ligand>
        <name>FAD</name>
        <dbReference type="ChEBI" id="CHEBI:57692"/>
    </ligand>
</feature>
<name>A0A1E4TIF7_9ASCO</name>
<comment type="similarity">
    <text evidence="4 19">Belongs to the flavoprotein pyridine nucleotide cytochrome reductase family.</text>
</comment>
<dbReference type="CDD" id="cd06183">
    <property type="entry name" value="cyt_b5_reduct_like"/>
    <property type="match status" value="1"/>
</dbReference>
<feature type="binding site" evidence="18">
    <location>
        <position position="135"/>
    </location>
    <ligand>
        <name>FAD</name>
        <dbReference type="ChEBI" id="CHEBI:57692"/>
    </ligand>
</feature>
<feature type="binding site" evidence="18">
    <location>
        <position position="184"/>
    </location>
    <ligand>
        <name>FAD</name>
        <dbReference type="ChEBI" id="CHEBI:57692"/>
    </ligand>
</feature>
<keyword evidence="12" id="KW-0496">Mitochondrion</keyword>
<evidence type="ECO:0000256" key="14">
    <source>
        <dbReference type="ARBA" id="ARBA00037104"/>
    </source>
</evidence>
<dbReference type="Pfam" id="PF00175">
    <property type="entry name" value="NAD_binding_1"/>
    <property type="match status" value="1"/>
</dbReference>
<evidence type="ECO:0000256" key="13">
    <source>
        <dbReference type="ARBA" id="ARBA00023136"/>
    </source>
</evidence>
<dbReference type="InterPro" id="IPR008333">
    <property type="entry name" value="Cbr1-like_FAD-bd_dom"/>
</dbReference>
<gene>
    <name evidence="22" type="ORF">CANCADRAFT_71204</name>
</gene>
<dbReference type="GO" id="GO:0090524">
    <property type="term" value="F:cytochrome-b5 reductase activity, acting on NADH"/>
    <property type="evidence" value="ECO:0007669"/>
    <property type="project" value="UniProtKB-EC"/>
</dbReference>
<evidence type="ECO:0000256" key="8">
    <source>
        <dbReference type="ARBA" id="ARBA00022827"/>
    </source>
</evidence>
<dbReference type="GO" id="GO:0005741">
    <property type="term" value="C:mitochondrial outer membrane"/>
    <property type="evidence" value="ECO:0007669"/>
    <property type="project" value="UniProtKB-SubCell"/>
</dbReference>
<feature type="binding site" evidence="18">
    <location>
        <position position="143"/>
    </location>
    <ligand>
        <name>FAD</name>
        <dbReference type="ChEBI" id="CHEBI:57692"/>
    </ligand>
</feature>
<evidence type="ECO:0000256" key="4">
    <source>
        <dbReference type="ARBA" id="ARBA00006105"/>
    </source>
</evidence>
<feature type="binding site" evidence="18">
    <location>
        <position position="117"/>
    </location>
    <ligand>
        <name>FAD</name>
        <dbReference type="ChEBI" id="CHEBI:57692"/>
    </ligand>
</feature>
<keyword evidence="9 20" id="KW-1133">Transmembrane helix</keyword>
<sequence length="307" mass="34257">MPEQNKDYLLGTPLHGYIIPSFLLIFGTFIVKKEWVGYAAALAAALAGVKYTLSRPRKVLHRTEFQEFELAEKFIVSHNSAIYRFKLPNPNDILGLPIGQHVVLAAECDGTEIMRSYTPITSDDDTRGYVDILIKSYPQGNISKKVASMAIGETIKMRGPKGQFTYQPNIVKTLDMIAGGSGITPMLQIIKAILKNPNDKTKITLIYANVNYDDILLKDDLDALVAKYPDRIKVKYVLNNPPEVWDGYVGFVTTDILKEHLNPPSDDTKVLICGPPPMVSAMKKAVQELGFEKPKPVSKMDHQVFVF</sequence>
<evidence type="ECO:0000256" key="12">
    <source>
        <dbReference type="ARBA" id="ARBA00023128"/>
    </source>
</evidence>
<keyword evidence="6 20" id="KW-0812">Transmembrane</keyword>
<evidence type="ECO:0000259" key="21">
    <source>
        <dbReference type="PROSITE" id="PS51384"/>
    </source>
</evidence>
<comment type="pathway">
    <text evidence="3">Protein modification; peptidyl-diphthamide biosynthesis.</text>
</comment>
<organism evidence="22 23">
    <name type="scientific">Tortispora caseinolytica NRRL Y-17796</name>
    <dbReference type="NCBI Taxonomy" id="767744"/>
    <lineage>
        <taxon>Eukaryota</taxon>
        <taxon>Fungi</taxon>
        <taxon>Dikarya</taxon>
        <taxon>Ascomycota</taxon>
        <taxon>Saccharomycotina</taxon>
        <taxon>Trigonopsidomycetes</taxon>
        <taxon>Trigonopsidales</taxon>
        <taxon>Trigonopsidaceae</taxon>
        <taxon>Tortispora</taxon>
    </lineage>
</organism>
<evidence type="ECO:0000256" key="7">
    <source>
        <dbReference type="ARBA" id="ARBA00022787"/>
    </source>
</evidence>
<keyword evidence="23" id="KW-1185">Reference proteome</keyword>
<evidence type="ECO:0000256" key="1">
    <source>
        <dbReference type="ARBA" id="ARBA00001974"/>
    </source>
</evidence>
<dbReference type="InterPro" id="IPR001834">
    <property type="entry name" value="CBR-like"/>
</dbReference>
<dbReference type="EC" id="1.6.2.2" evidence="19"/>
<keyword evidence="7" id="KW-1000">Mitochondrion outer membrane</keyword>
<reference evidence="23" key="1">
    <citation type="submission" date="2016-02" db="EMBL/GenBank/DDBJ databases">
        <title>Comparative genomics of biotechnologically important yeasts.</title>
        <authorList>
            <consortium name="DOE Joint Genome Institute"/>
            <person name="Riley R."/>
            <person name="Haridas S."/>
            <person name="Wolfe K.H."/>
            <person name="Lopes M.R."/>
            <person name="Hittinger C.T."/>
            <person name="Goker M."/>
            <person name="Salamov A."/>
            <person name="Wisecaver J."/>
            <person name="Long T.M."/>
            <person name="Aerts A.L."/>
            <person name="Barry K."/>
            <person name="Choi C."/>
            <person name="Clum A."/>
            <person name="Coughlan A.Y."/>
            <person name="Deshpande S."/>
            <person name="Douglass A.P."/>
            <person name="Hanson S.J."/>
            <person name="Klenk H.-P."/>
            <person name="Labutti K."/>
            <person name="Lapidus A."/>
            <person name="Lindquist E."/>
            <person name="Lipzen A."/>
            <person name="Meier-Kolthoff J.P."/>
            <person name="Ohm R.A."/>
            <person name="Otillar R.P."/>
            <person name="Pangilinan J."/>
            <person name="Peng Y."/>
            <person name="Rokas A."/>
            <person name="Rosa C.A."/>
            <person name="Scheuner C."/>
            <person name="Sibirny A.A."/>
            <person name="Slot J.C."/>
            <person name="Stielow J.B."/>
            <person name="Sun H."/>
            <person name="Kurtzman C.P."/>
            <person name="Blackwell M."/>
            <person name="Jeffries T.W."/>
            <person name="Grigoriev I.V."/>
        </authorList>
    </citation>
    <scope>NUCLEOTIDE SEQUENCE [LARGE SCALE GENOMIC DNA]</scope>
    <source>
        <strain evidence="23">NRRL Y-17796</strain>
    </source>
</reference>
<dbReference type="InterPro" id="IPR001433">
    <property type="entry name" value="OxRdtase_FAD/NAD-bd"/>
</dbReference>
<evidence type="ECO:0000256" key="19">
    <source>
        <dbReference type="RuleBase" id="RU361226"/>
    </source>
</evidence>
<dbReference type="PRINTS" id="PR00371">
    <property type="entry name" value="FPNCR"/>
</dbReference>
<feature type="transmembrane region" description="Helical" evidence="20">
    <location>
        <begin position="7"/>
        <end position="29"/>
    </location>
</feature>
<evidence type="ECO:0000256" key="15">
    <source>
        <dbReference type="ARBA" id="ARBA00038836"/>
    </source>
</evidence>
<dbReference type="Gene3D" id="2.40.30.10">
    <property type="entry name" value="Translation factors"/>
    <property type="match status" value="1"/>
</dbReference>
<proteinExistence type="inferred from homology"/>
<dbReference type="AlphaFoldDB" id="A0A1E4TIF7"/>
<dbReference type="InterPro" id="IPR017938">
    <property type="entry name" value="Riboflavin_synthase-like_b-brl"/>
</dbReference>
<dbReference type="Proteomes" id="UP000095023">
    <property type="component" value="Unassembled WGS sequence"/>
</dbReference>
<dbReference type="InterPro" id="IPR001709">
    <property type="entry name" value="Flavoprot_Pyr_Nucl_cyt_Rdtase"/>
</dbReference>
<dbReference type="SUPFAM" id="SSF63380">
    <property type="entry name" value="Riboflavin synthase domain-like"/>
    <property type="match status" value="1"/>
</dbReference>
<keyword evidence="11 19" id="KW-0520">NAD</keyword>
<dbReference type="PANTHER" id="PTHR19370">
    <property type="entry name" value="NADH-CYTOCHROME B5 REDUCTASE"/>
    <property type="match status" value="1"/>
</dbReference>
<evidence type="ECO:0000256" key="20">
    <source>
        <dbReference type="SAM" id="Phobius"/>
    </source>
</evidence>
<keyword evidence="8 18" id="KW-0274">FAD</keyword>
<comment type="catalytic activity">
    <reaction evidence="17">
        <text>2 Fe(3+)-[Dph3] + NADH = 2 Fe(2+)-[Dph3] + NAD(+) + H(+)</text>
        <dbReference type="Rhea" id="RHEA:71231"/>
        <dbReference type="Rhea" id="RHEA-COMP:18002"/>
        <dbReference type="Rhea" id="RHEA-COMP:18003"/>
        <dbReference type="ChEBI" id="CHEBI:15378"/>
        <dbReference type="ChEBI" id="CHEBI:29033"/>
        <dbReference type="ChEBI" id="CHEBI:29034"/>
        <dbReference type="ChEBI" id="CHEBI:57540"/>
        <dbReference type="ChEBI" id="CHEBI:57945"/>
        <dbReference type="ChEBI" id="CHEBI:83228"/>
    </reaction>
    <physiologicalReaction direction="left-to-right" evidence="17">
        <dbReference type="Rhea" id="RHEA:71232"/>
    </physiologicalReaction>
</comment>
<comment type="subunit">
    <text evidence="15">Monomer. Component of the 2-(3-amino-3-carboxypropyl)histidine synthase complex composed of DPH1, DPH2, DPH3 and a NADH-dependent reductase, predominantly CBR1.</text>
</comment>
<dbReference type="OrthoDB" id="432685at2759"/>
<comment type="function">
    <text evidence="14">NADH-dependent reductase for DPH3 and cytochrome b5. Required for the first step of diphthamide biosynthesis, a post-translational modification of histidine which occurs in elongation factor 2. DPH1 and DPH2 transfer a 3-amino-3-carboxypropyl (ACP) group from S-adenosyl-L-methionine (SAM) to a histidine residue, the reaction is assisted by a reduction system comprising DPH3 and a NADH-dependent reductase, predominantly CBR1. By reducing DPH3, also involved in the formation of the tRNA wobble base modification mcm5s 2U (5-methoxycarbonylmethyl-2-thiouridine), mediated by the elongator complex. The cytochrome b5/NADH cytochrome b5 reductase electron transfer system supports the catalytic activity of several sterol biosynthetic enzymes.</text>
</comment>
<dbReference type="SUPFAM" id="SSF52343">
    <property type="entry name" value="Ferredoxin reductase-like, C-terminal NADP-linked domain"/>
    <property type="match status" value="1"/>
</dbReference>
<protein>
    <recommendedName>
        <fullName evidence="19">NADH-cytochrome b5 reductase</fullName>
        <ecNumber evidence="19">1.6.2.2</ecNumber>
    </recommendedName>
</protein>
<evidence type="ECO:0000313" key="22">
    <source>
        <dbReference type="EMBL" id="ODV91458.1"/>
    </source>
</evidence>
<feature type="transmembrane region" description="Helical" evidence="20">
    <location>
        <begin position="35"/>
        <end position="53"/>
    </location>
</feature>
<dbReference type="InterPro" id="IPR039261">
    <property type="entry name" value="FNR_nucleotide-bd"/>
</dbReference>
<evidence type="ECO:0000256" key="9">
    <source>
        <dbReference type="ARBA" id="ARBA00022989"/>
    </source>
</evidence>
<dbReference type="Gene3D" id="3.40.50.80">
    <property type="entry name" value="Nucleotide-binding domain of ferredoxin-NADP reductase (FNR) module"/>
    <property type="match status" value="1"/>
</dbReference>
<keyword evidence="5 18" id="KW-0285">Flavoprotein</keyword>
<dbReference type="EMBL" id="KV453841">
    <property type="protein sequence ID" value="ODV91458.1"/>
    <property type="molecule type" value="Genomic_DNA"/>
</dbReference>
<dbReference type="Pfam" id="PF00970">
    <property type="entry name" value="FAD_binding_6"/>
    <property type="match status" value="1"/>
</dbReference>
<comment type="subcellular location">
    <subcellularLocation>
        <location evidence="2">Mitochondrion outer membrane</location>
        <topology evidence="2">Single-pass membrane protein</topology>
    </subcellularLocation>
</comment>
<evidence type="ECO:0000256" key="11">
    <source>
        <dbReference type="ARBA" id="ARBA00023027"/>
    </source>
</evidence>
<keyword evidence="10 19" id="KW-0560">Oxidoreductase</keyword>
<evidence type="ECO:0000256" key="17">
    <source>
        <dbReference type="ARBA" id="ARBA00049138"/>
    </source>
</evidence>
<feature type="binding site" evidence="18">
    <location>
        <position position="133"/>
    </location>
    <ligand>
        <name>FAD</name>
        <dbReference type="ChEBI" id="CHEBI:57692"/>
    </ligand>
</feature>
<evidence type="ECO:0000256" key="18">
    <source>
        <dbReference type="PIRSR" id="PIRSR601834-1"/>
    </source>
</evidence>
<comment type="catalytic activity">
    <reaction evidence="16 19">
        <text>2 Fe(III)-[cytochrome b5] + NADH = 2 Fe(II)-[cytochrome b5] + NAD(+) + H(+)</text>
        <dbReference type="Rhea" id="RHEA:46680"/>
        <dbReference type="Rhea" id="RHEA-COMP:10438"/>
        <dbReference type="Rhea" id="RHEA-COMP:10439"/>
        <dbReference type="ChEBI" id="CHEBI:15378"/>
        <dbReference type="ChEBI" id="CHEBI:29033"/>
        <dbReference type="ChEBI" id="CHEBI:29034"/>
        <dbReference type="ChEBI" id="CHEBI:57540"/>
        <dbReference type="ChEBI" id="CHEBI:57945"/>
        <dbReference type="EC" id="1.6.2.2"/>
    </reaction>
</comment>